<evidence type="ECO:0000313" key="2">
    <source>
        <dbReference type="Proteomes" id="UP000012128"/>
    </source>
</evidence>
<dbReference type="EMBL" id="AFLW02000070">
    <property type="protein sequence ID" value="EMM83011.1"/>
    <property type="molecule type" value="Genomic_DNA"/>
</dbReference>
<protein>
    <submittedName>
        <fullName evidence="1">Uncharacterized protein</fullName>
    </submittedName>
</protein>
<dbReference type="AlphaFoldDB" id="M6GVW6"/>
<gene>
    <name evidence="1" type="ORF">LEP1GSC037_3804</name>
</gene>
<comment type="caution">
    <text evidence="1">The sequence shown here is derived from an EMBL/GenBank/DDBJ whole genome shotgun (WGS) entry which is preliminary data.</text>
</comment>
<reference evidence="1 2" key="1">
    <citation type="submission" date="2013-01" db="EMBL/GenBank/DDBJ databases">
        <authorList>
            <person name="Harkins D.M."/>
            <person name="Durkin A.S."/>
            <person name="Brinkac L.M."/>
            <person name="Haft D.H."/>
            <person name="Selengut J.D."/>
            <person name="Sanka R."/>
            <person name="DePew J."/>
            <person name="Purushe J."/>
            <person name="Hospenthal D.R."/>
            <person name="Murray C.K."/>
            <person name="Pimentel G."/>
            <person name="Wasfy M."/>
            <person name="Parker T."/>
            <person name="Miller R.S."/>
            <person name="Vinetz J.M."/>
            <person name="Sutton G.G."/>
            <person name="Nierman W.C."/>
            <person name="Fouts D.E."/>
        </authorList>
    </citation>
    <scope>NUCLEOTIDE SEQUENCE [LARGE SCALE GENOMIC DNA]</scope>
    <source>
        <strain evidence="1 2">2006001854</strain>
    </source>
</reference>
<dbReference type="Proteomes" id="UP000012128">
    <property type="component" value="Unassembled WGS sequence"/>
</dbReference>
<name>M6GVW6_LEPIR</name>
<organism evidence="1 2">
    <name type="scientific">Leptospira interrogans str. 2006001854</name>
    <dbReference type="NCBI Taxonomy" id="1001590"/>
    <lineage>
        <taxon>Bacteria</taxon>
        <taxon>Pseudomonadati</taxon>
        <taxon>Spirochaetota</taxon>
        <taxon>Spirochaetia</taxon>
        <taxon>Leptospirales</taxon>
        <taxon>Leptospiraceae</taxon>
        <taxon>Leptospira</taxon>
    </lineage>
</organism>
<evidence type="ECO:0000313" key="1">
    <source>
        <dbReference type="EMBL" id="EMM83011.1"/>
    </source>
</evidence>
<proteinExistence type="predicted"/>
<sequence>MAYLQNFNIDDSILIETKYGKKEFKIRGIKEHFFQNEELS</sequence>
<accession>M6GVW6</accession>